<comment type="similarity">
    <text evidence="2 7">Belongs to the OMP decarboxylase family. Type 2 subfamily.</text>
</comment>
<dbReference type="PROSITE" id="PS00156">
    <property type="entry name" value="OMPDECASE"/>
    <property type="match status" value="1"/>
</dbReference>
<organism evidence="9 10">
    <name type="scientific">Nocardia terrae</name>
    <dbReference type="NCBI Taxonomy" id="2675851"/>
    <lineage>
        <taxon>Bacteria</taxon>
        <taxon>Bacillati</taxon>
        <taxon>Actinomycetota</taxon>
        <taxon>Actinomycetes</taxon>
        <taxon>Mycobacteriales</taxon>
        <taxon>Nocardiaceae</taxon>
        <taxon>Nocardia</taxon>
    </lineage>
</organism>
<dbReference type="InterPro" id="IPR011995">
    <property type="entry name" value="OMPdecase_type-2"/>
</dbReference>
<dbReference type="CDD" id="cd04725">
    <property type="entry name" value="OMP_decarboxylase_like"/>
    <property type="match status" value="1"/>
</dbReference>
<keyword evidence="3 7" id="KW-0210">Decarboxylase</keyword>
<dbReference type="Gene3D" id="3.20.20.70">
    <property type="entry name" value="Aldolase class I"/>
    <property type="match status" value="1"/>
</dbReference>
<evidence type="ECO:0000256" key="5">
    <source>
        <dbReference type="ARBA" id="ARBA00023239"/>
    </source>
</evidence>
<gene>
    <name evidence="7 9" type="primary">pyrF</name>
    <name evidence="9" type="ORF">GPX89_11625</name>
</gene>
<dbReference type="EC" id="4.1.1.23" evidence="7"/>
<dbReference type="GO" id="GO:0004590">
    <property type="term" value="F:orotidine-5'-phosphate decarboxylase activity"/>
    <property type="evidence" value="ECO:0007669"/>
    <property type="project" value="UniProtKB-UniRule"/>
</dbReference>
<dbReference type="RefSeq" id="WP_157388145.1">
    <property type="nucleotide sequence ID" value="NZ_WRPP01000002.1"/>
</dbReference>
<evidence type="ECO:0000256" key="6">
    <source>
        <dbReference type="ARBA" id="ARBA00049157"/>
    </source>
</evidence>
<proteinExistence type="inferred from homology"/>
<dbReference type="EMBL" id="WRPP01000002">
    <property type="protein sequence ID" value="MVU77893.1"/>
    <property type="molecule type" value="Genomic_DNA"/>
</dbReference>
<comment type="catalytic activity">
    <reaction evidence="6 7">
        <text>orotidine 5'-phosphate + H(+) = UMP + CO2</text>
        <dbReference type="Rhea" id="RHEA:11596"/>
        <dbReference type="ChEBI" id="CHEBI:15378"/>
        <dbReference type="ChEBI" id="CHEBI:16526"/>
        <dbReference type="ChEBI" id="CHEBI:57538"/>
        <dbReference type="ChEBI" id="CHEBI:57865"/>
        <dbReference type="EC" id="4.1.1.23"/>
    </reaction>
</comment>
<evidence type="ECO:0000256" key="4">
    <source>
        <dbReference type="ARBA" id="ARBA00022975"/>
    </source>
</evidence>
<reference evidence="9 10" key="1">
    <citation type="submission" date="2019-12" db="EMBL/GenBank/DDBJ databases">
        <title>Nocardia sp. nov. ET3-3 isolated from soil.</title>
        <authorList>
            <person name="Kanchanasin P."/>
            <person name="Tanasupawat S."/>
            <person name="Yuki M."/>
            <person name="Kudo T."/>
        </authorList>
    </citation>
    <scope>NUCLEOTIDE SEQUENCE [LARGE SCALE GENOMIC DNA]</scope>
    <source>
        <strain evidence="9 10">ET3-3</strain>
    </source>
</reference>
<evidence type="ECO:0000259" key="8">
    <source>
        <dbReference type="SMART" id="SM00934"/>
    </source>
</evidence>
<dbReference type="AlphaFoldDB" id="A0A7K1UU60"/>
<dbReference type="InterPro" id="IPR018089">
    <property type="entry name" value="OMPdecase_AS"/>
</dbReference>
<dbReference type="Pfam" id="PF00215">
    <property type="entry name" value="OMPdecase"/>
    <property type="match status" value="1"/>
</dbReference>
<dbReference type="UniPathway" id="UPA00070">
    <property type="reaction ID" value="UER00120"/>
</dbReference>
<accession>A0A7K1UU60</accession>
<feature type="active site" description="Proton donor" evidence="7">
    <location>
        <position position="96"/>
    </location>
</feature>
<protein>
    <recommendedName>
        <fullName evidence="7">Orotidine 5'-phosphate decarboxylase</fullName>
        <ecNumber evidence="7">4.1.1.23</ecNumber>
    </recommendedName>
    <alternativeName>
        <fullName evidence="7">OMP decarboxylase</fullName>
        <shortName evidence="7">OMPDCase</shortName>
        <shortName evidence="7">OMPdecase</shortName>
    </alternativeName>
</protein>
<dbReference type="PANTHER" id="PTHR43375">
    <property type="entry name" value="OROTIDINE 5'-PHOSPHATE DECARBOXYLASE"/>
    <property type="match status" value="1"/>
</dbReference>
<evidence type="ECO:0000313" key="10">
    <source>
        <dbReference type="Proteomes" id="UP000466794"/>
    </source>
</evidence>
<dbReference type="HAMAP" id="MF_01215">
    <property type="entry name" value="OMPdecase_type2"/>
    <property type="match status" value="1"/>
</dbReference>
<evidence type="ECO:0000313" key="9">
    <source>
        <dbReference type="EMBL" id="MVU77893.1"/>
    </source>
</evidence>
<dbReference type="PANTHER" id="PTHR43375:SF1">
    <property type="entry name" value="OROTIDINE 5'-PHOSPHATE DECARBOXYLASE"/>
    <property type="match status" value="1"/>
</dbReference>
<name>A0A7K1UU60_9NOCA</name>
<dbReference type="SUPFAM" id="SSF51366">
    <property type="entry name" value="Ribulose-phoshate binding barrel"/>
    <property type="match status" value="1"/>
</dbReference>
<dbReference type="GO" id="GO:0006207">
    <property type="term" value="P:'de novo' pyrimidine nucleobase biosynthetic process"/>
    <property type="evidence" value="ECO:0007669"/>
    <property type="project" value="InterPro"/>
</dbReference>
<dbReference type="SMART" id="SM00934">
    <property type="entry name" value="OMPdecase"/>
    <property type="match status" value="1"/>
</dbReference>
<comment type="caution">
    <text evidence="9">The sequence shown here is derived from an EMBL/GenBank/DDBJ whole genome shotgun (WGS) entry which is preliminary data.</text>
</comment>
<evidence type="ECO:0000256" key="3">
    <source>
        <dbReference type="ARBA" id="ARBA00022793"/>
    </source>
</evidence>
<dbReference type="InterPro" id="IPR011060">
    <property type="entry name" value="RibuloseP-bd_barrel"/>
</dbReference>
<evidence type="ECO:0000256" key="1">
    <source>
        <dbReference type="ARBA" id="ARBA00004861"/>
    </source>
</evidence>
<sequence>MTTFGVRLRDSMREHGPLCVGIDPHPPLLRAWGLSEDASGVAKFADACVRAFAGRVALVKPQVAFFETYGSAGILVLEETIAALREAGTLVLADAKRGDIGSTMDAYAHAWLGNGPLGTDAVTVSPYLGFGSLTPALDLAKANDRGVFVLAATSNPEAVELQNITGPDGRTIAQRMVDNAAAANAGAEFGSVGVVIGATLDSAPDLSKLNGPILMPGVGAQGGGADSIRNLVPASDLGAVLPNVSREVLKAGPTVSALKDKVAELAAEFAFLQG</sequence>
<keyword evidence="5 7" id="KW-0456">Lyase</keyword>
<dbReference type="GO" id="GO:0044205">
    <property type="term" value="P:'de novo' UMP biosynthetic process"/>
    <property type="evidence" value="ECO:0007669"/>
    <property type="project" value="UniProtKB-UniRule"/>
</dbReference>
<keyword evidence="4 7" id="KW-0665">Pyrimidine biosynthesis</keyword>
<dbReference type="NCBIfam" id="TIGR02127">
    <property type="entry name" value="pyrF_sub2"/>
    <property type="match status" value="1"/>
</dbReference>
<evidence type="ECO:0000256" key="7">
    <source>
        <dbReference type="HAMAP-Rule" id="MF_01215"/>
    </source>
</evidence>
<dbReference type="InterPro" id="IPR001754">
    <property type="entry name" value="OMPdeCOase_dom"/>
</dbReference>
<evidence type="ECO:0000256" key="2">
    <source>
        <dbReference type="ARBA" id="ARBA00008847"/>
    </source>
</evidence>
<keyword evidence="10" id="KW-1185">Reference proteome</keyword>
<feature type="domain" description="Orotidine 5'-phosphate decarboxylase" evidence="8">
    <location>
        <begin position="17"/>
        <end position="261"/>
    </location>
</feature>
<dbReference type="Proteomes" id="UP000466794">
    <property type="component" value="Unassembled WGS sequence"/>
</dbReference>
<comment type="pathway">
    <text evidence="1 7">Pyrimidine metabolism; UMP biosynthesis via de novo pathway; UMP from orotate: step 2/2.</text>
</comment>
<dbReference type="InterPro" id="IPR013785">
    <property type="entry name" value="Aldolase_TIM"/>
</dbReference>